<dbReference type="GO" id="GO:0005886">
    <property type="term" value="C:plasma membrane"/>
    <property type="evidence" value="ECO:0007669"/>
    <property type="project" value="UniProtKB-UniRule"/>
</dbReference>
<comment type="similarity">
    <text evidence="7">Belongs to the transglycosylase MltG family.</text>
</comment>
<keyword evidence="5 7" id="KW-0456">Lyase</keyword>
<keyword evidence="7" id="KW-0997">Cell inner membrane</keyword>
<dbReference type="GO" id="GO:0071555">
    <property type="term" value="P:cell wall organization"/>
    <property type="evidence" value="ECO:0007669"/>
    <property type="project" value="UniProtKB-KW"/>
</dbReference>
<dbReference type="GO" id="GO:0009252">
    <property type="term" value="P:peptidoglycan biosynthetic process"/>
    <property type="evidence" value="ECO:0007669"/>
    <property type="project" value="UniProtKB-UniRule"/>
</dbReference>
<dbReference type="KEGG" id="ebla:JGUZn3_03720"/>
<dbReference type="PANTHER" id="PTHR30518">
    <property type="entry name" value="ENDOLYTIC MUREIN TRANSGLYCOSYLASE"/>
    <property type="match status" value="1"/>
</dbReference>
<dbReference type="EC" id="4.2.2.29" evidence="7"/>
<dbReference type="NCBIfam" id="TIGR00247">
    <property type="entry name" value="endolytic transglycosylase MltG"/>
    <property type="match status" value="1"/>
</dbReference>
<evidence type="ECO:0000256" key="7">
    <source>
        <dbReference type="HAMAP-Rule" id="MF_02065"/>
    </source>
</evidence>
<dbReference type="CDD" id="cd08010">
    <property type="entry name" value="MltG_like"/>
    <property type="match status" value="1"/>
</dbReference>
<dbReference type="Proteomes" id="UP000516349">
    <property type="component" value="Chromosome"/>
</dbReference>
<keyword evidence="1 7" id="KW-1003">Cell membrane</keyword>
<evidence type="ECO:0000256" key="3">
    <source>
        <dbReference type="ARBA" id="ARBA00022989"/>
    </source>
</evidence>
<evidence type="ECO:0000256" key="5">
    <source>
        <dbReference type="ARBA" id="ARBA00023239"/>
    </source>
</evidence>
<dbReference type="Gene3D" id="3.30.160.60">
    <property type="entry name" value="Classic Zinc Finger"/>
    <property type="match status" value="1"/>
</dbReference>
<keyword evidence="6 7" id="KW-0961">Cell wall biogenesis/degradation</keyword>
<proteinExistence type="inferred from homology"/>
<dbReference type="AlphaFoldDB" id="A0A7H1NPB3"/>
<evidence type="ECO:0000256" key="1">
    <source>
        <dbReference type="ARBA" id="ARBA00022475"/>
    </source>
</evidence>
<keyword evidence="2 7" id="KW-0812">Transmembrane</keyword>
<name>A0A7H1NPB3_9PROT</name>
<comment type="catalytic activity">
    <reaction evidence="7">
        <text>a peptidoglycan chain = a peptidoglycan chain with N-acetyl-1,6-anhydromuramyl-[peptide] at the reducing end + a peptidoglycan chain with N-acetylglucosamine at the non-reducing end.</text>
        <dbReference type="EC" id="4.2.2.29"/>
    </reaction>
</comment>
<keyword evidence="4 7" id="KW-0472">Membrane</keyword>
<comment type="function">
    <text evidence="7">Functions as a peptidoglycan terminase that cleaves nascent peptidoglycan strands endolytically to terminate their elongation.</text>
</comment>
<dbReference type="InterPro" id="IPR003770">
    <property type="entry name" value="MLTG-like"/>
</dbReference>
<dbReference type="RefSeq" id="WP_203414062.1">
    <property type="nucleotide sequence ID" value="NZ_CP060244.1"/>
</dbReference>
<dbReference type="Pfam" id="PF02618">
    <property type="entry name" value="YceG"/>
    <property type="match status" value="1"/>
</dbReference>
<evidence type="ECO:0000256" key="2">
    <source>
        <dbReference type="ARBA" id="ARBA00022692"/>
    </source>
</evidence>
<evidence type="ECO:0000256" key="6">
    <source>
        <dbReference type="ARBA" id="ARBA00023316"/>
    </source>
</evidence>
<evidence type="ECO:0000256" key="4">
    <source>
        <dbReference type="ARBA" id="ARBA00023136"/>
    </source>
</evidence>
<feature type="site" description="Important for catalytic activity" evidence="7">
    <location>
        <position position="202"/>
    </location>
</feature>
<dbReference type="PANTHER" id="PTHR30518:SF2">
    <property type="entry name" value="ENDOLYTIC MUREIN TRANSGLYCOSYLASE"/>
    <property type="match status" value="1"/>
</dbReference>
<sequence>MRKTLLILFAIILCGMAGIGVTAYSLYFRPGPYGEAKNVVIPSGGIKKTLLSLQGEGLIHKGFFSASLFKIAALLTRQEGKIHAAELAFPAHASIQQILSILRFGKPVRHELTIPEGLTHQQISHIINGAPFLEGQIELKEEAEILPQTYAYIWGMSRMQLVQKMRIAQKNMVQKIWENREKSIPLSTPGQLVILASIVEKETALPAERAMIARVFLNRLQMGMKLQSDPTVIYGLSNGNSLGRPLKHDDLLVETPYNTYVITGLPPHPICAPGAASLQAVAHPASGPWLYFVGDGNGKHNFSTTLKEHNHNVSLLKATKQHLLK</sequence>
<reference evidence="8 9" key="1">
    <citation type="submission" date="2020-08" db="EMBL/GenBank/DDBJ databases">
        <title>Complete genome sequence of Entomobacter blattae G55GP.</title>
        <authorList>
            <person name="Poehlein A."/>
            <person name="Guzman J."/>
            <person name="Daniel R."/>
            <person name="Vilcinskas A."/>
        </authorList>
    </citation>
    <scope>NUCLEOTIDE SEQUENCE [LARGE SCALE GENOMIC DNA]</scope>
    <source>
        <strain evidence="8 9">G55GP</strain>
    </source>
</reference>
<evidence type="ECO:0000313" key="8">
    <source>
        <dbReference type="EMBL" id="QNT77623.1"/>
    </source>
</evidence>
<dbReference type="HAMAP" id="MF_02065">
    <property type="entry name" value="MltG"/>
    <property type="match status" value="1"/>
</dbReference>
<evidence type="ECO:0000313" key="9">
    <source>
        <dbReference type="Proteomes" id="UP000516349"/>
    </source>
</evidence>
<organism evidence="8 9">
    <name type="scientific">Entomobacter blattae</name>
    <dbReference type="NCBI Taxonomy" id="2762277"/>
    <lineage>
        <taxon>Bacteria</taxon>
        <taxon>Pseudomonadati</taxon>
        <taxon>Pseudomonadota</taxon>
        <taxon>Alphaproteobacteria</taxon>
        <taxon>Acetobacterales</taxon>
        <taxon>Acetobacteraceae</taxon>
        <taxon>Entomobacter</taxon>
    </lineage>
</organism>
<dbReference type="GO" id="GO:0008932">
    <property type="term" value="F:lytic endotransglycosylase activity"/>
    <property type="evidence" value="ECO:0007669"/>
    <property type="project" value="UniProtKB-UniRule"/>
</dbReference>
<protein>
    <recommendedName>
        <fullName evidence="7">Endolytic murein transglycosylase</fullName>
        <ecNumber evidence="7">4.2.2.29</ecNumber>
    </recommendedName>
    <alternativeName>
        <fullName evidence="7">Peptidoglycan lytic transglycosylase</fullName>
    </alternativeName>
    <alternativeName>
        <fullName evidence="7">Peptidoglycan polymerization terminase</fullName>
    </alternativeName>
</protein>
<accession>A0A7H1NPB3</accession>
<dbReference type="EMBL" id="CP060244">
    <property type="protein sequence ID" value="QNT77623.1"/>
    <property type="molecule type" value="Genomic_DNA"/>
</dbReference>
<keyword evidence="9" id="KW-1185">Reference proteome</keyword>
<gene>
    <name evidence="7" type="primary">mltG</name>
    <name evidence="8" type="ORF">JGUZn3_03720</name>
</gene>
<keyword evidence="3 7" id="KW-1133">Transmembrane helix</keyword>